<dbReference type="AlphaFoldDB" id="A0A9J6CW18"/>
<protein>
    <submittedName>
        <fullName evidence="1">Uncharacterized protein</fullName>
    </submittedName>
</protein>
<accession>A0A9J6CW18</accession>
<dbReference type="EMBL" id="JABSTU010005688">
    <property type="protein sequence ID" value="KAH7938719.1"/>
    <property type="molecule type" value="Genomic_DNA"/>
</dbReference>
<reference evidence="1" key="1">
    <citation type="journal article" date="2020" name="Cell">
        <title>Large-Scale Comparative Analyses of Tick Genomes Elucidate Their Genetic Diversity and Vector Capacities.</title>
        <authorList>
            <consortium name="Tick Genome and Microbiome Consortium (TIGMIC)"/>
            <person name="Jia N."/>
            <person name="Wang J."/>
            <person name="Shi W."/>
            <person name="Du L."/>
            <person name="Sun Y."/>
            <person name="Zhan W."/>
            <person name="Jiang J.F."/>
            <person name="Wang Q."/>
            <person name="Zhang B."/>
            <person name="Ji P."/>
            <person name="Bell-Sakyi L."/>
            <person name="Cui X.M."/>
            <person name="Yuan T.T."/>
            <person name="Jiang B.G."/>
            <person name="Yang W.F."/>
            <person name="Lam T.T."/>
            <person name="Chang Q.C."/>
            <person name="Ding S.J."/>
            <person name="Wang X.J."/>
            <person name="Zhu J.G."/>
            <person name="Ruan X.D."/>
            <person name="Zhao L."/>
            <person name="Wei J.T."/>
            <person name="Ye R.Z."/>
            <person name="Que T.C."/>
            <person name="Du C.H."/>
            <person name="Zhou Y.H."/>
            <person name="Cheng J.X."/>
            <person name="Dai P.F."/>
            <person name="Guo W.B."/>
            <person name="Han X.H."/>
            <person name="Huang E.J."/>
            <person name="Li L.F."/>
            <person name="Wei W."/>
            <person name="Gao Y.C."/>
            <person name="Liu J.Z."/>
            <person name="Shao H.Z."/>
            <person name="Wang X."/>
            <person name="Wang C.C."/>
            <person name="Yang T.C."/>
            <person name="Huo Q.B."/>
            <person name="Li W."/>
            <person name="Chen H.Y."/>
            <person name="Chen S.E."/>
            <person name="Zhou L.G."/>
            <person name="Ni X.B."/>
            <person name="Tian J.H."/>
            <person name="Sheng Y."/>
            <person name="Liu T."/>
            <person name="Pan Y.S."/>
            <person name="Xia L.Y."/>
            <person name="Li J."/>
            <person name="Zhao F."/>
            <person name="Cao W.C."/>
        </authorList>
    </citation>
    <scope>NUCLEOTIDE SEQUENCE</scope>
    <source>
        <strain evidence="1">Rmic-2018</strain>
    </source>
</reference>
<keyword evidence="2" id="KW-1185">Reference proteome</keyword>
<evidence type="ECO:0000313" key="1">
    <source>
        <dbReference type="EMBL" id="KAH7938719.1"/>
    </source>
</evidence>
<evidence type="ECO:0000313" key="2">
    <source>
        <dbReference type="Proteomes" id="UP000821866"/>
    </source>
</evidence>
<sequence length="387" mass="43387">MWKKPLICMFKATFDPGLLFPEDGVCDLSFFGALEQKDAFLKDEGGEYNASLDAFLAAAGKQHRPNTESASTTPEVLKDPISKETVKKLWGKKIYHWGFLTTDVYRVTEVNMTLLFEILKNLNDTTFYITVTMATKRYIPDENYAYKAEMLPSKETLEVPIMNYCKNMNYEFGFQESEPIAPYYVSQKEGRFISFDDSRSLGIKDIPVDQFLRNGIPAVPVALVPSNDGFIRMKNPKVIQAELRAVTSHFHSITEVRQFGRGGVLCFSSDQLCIQDLLKCSSFATNPVLELNVTSQLRVDVTLLSHASLTVTPMWKKPLICMFTATFDPGLVFPEDGVCDLSFFGALEQKHAFLKDEGGEYNAALDAFLAAAGKQHKTEHGVSLDHS</sequence>
<reference evidence="1" key="2">
    <citation type="submission" date="2021-09" db="EMBL/GenBank/DDBJ databases">
        <authorList>
            <person name="Jia N."/>
            <person name="Wang J."/>
            <person name="Shi W."/>
            <person name="Du L."/>
            <person name="Sun Y."/>
            <person name="Zhan W."/>
            <person name="Jiang J."/>
            <person name="Wang Q."/>
            <person name="Zhang B."/>
            <person name="Ji P."/>
            <person name="Sakyi L.B."/>
            <person name="Cui X."/>
            <person name="Yuan T."/>
            <person name="Jiang B."/>
            <person name="Yang W."/>
            <person name="Lam T.T.-Y."/>
            <person name="Chang Q."/>
            <person name="Ding S."/>
            <person name="Wang X."/>
            <person name="Zhu J."/>
            <person name="Ruan X."/>
            <person name="Zhao L."/>
            <person name="Wei J."/>
            <person name="Que T."/>
            <person name="Du C."/>
            <person name="Cheng J."/>
            <person name="Dai P."/>
            <person name="Han X."/>
            <person name="Huang E."/>
            <person name="Gao Y."/>
            <person name="Liu J."/>
            <person name="Shao H."/>
            <person name="Ye R."/>
            <person name="Li L."/>
            <person name="Wei W."/>
            <person name="Wang X."/>
            <person name="Wang C."/>
            <person name="Huo Q."/>
            <person name="Li W."/>
            <person name="Guo W."/>
            <person name="Chen H."/>
            <person name="Chen S."/>
            <person name="Zhou L."/>
            <person name="Zhou L."/>
            <person name="Ni X."/>
            <person name="Tian J."/>
            <person name="Zhou Y."/>
            <person name="Sheng Y."/>
            <person name="Liu T."/>
            <person name="Pan Y."/>
            <person name="Xia L."/>
            <person name="Li J."/>
            <person name="Zhao F."/>
            <person name="Cao W."/>
        </authorList>
    </citation>
    <scope>NUCLEOTIDE SEQUENCE</scope>
    <source>
        <strain evidence="1">Rmic-2018</strain>
        <tissue evidence="1">Larvae</tissue>
    </source>
</reference>
<comment type="caution">
    <text evidence="1">The sequence shown here is derived from an EMBL/GenBank/DDBJ whole genome shotgun (WGS) entry which is preliminary data.</text>
</comment>
<name>A0A9J6CW18_RHIMP</name>
<gene>
    <name evidence="1" type="ORF">HPB51_028762</name>
</gene>
<dbReference type="Proteomes" id="UP000821866">
    <property type="component" value="Unassembled WGS sequence"/>
</dbReference>
<organism evidence="1 2">
    <name type="scientific">Rhipicephalus microplus</name>
    <name type="common">Cattle tick</name>
    <name type="synonym">Boophilus microplus</name>
    <dbReference type="NCBI Taxonomy" id="6941"/>
    <lineage>
        <taxon>Eukaryota</taxon>
        <taxon>Metazoa</taxon>
        <taxon>Ecdysozoa</taxon>
        <taxon>Arthropoda</taxon>
        <taxon>Chelicerata</taxon>
        <taxon>Arachnida</taxon>
        <taxon>Acari</taxon>
        <taxon>Parasitiformes</taxon>
        <taxon>Ixodida</taxon>
        <taxon>Ixodoidea</taxon>
        <taxon>Ixodidae</taxon>
        <taxon>Rhipicephalinae</taxon>
        <taxon>Rhipicephalus</taxon>
        <taxon>Boophilus</taxon>
    </lineage>
</organism>
<proteinExistence type="predicted"/>